<dbReference type="EnsemblPlants" id="evm.model.07.947">
    <property type="protein sequence ID" value="cds.evm.model.07.947"/>
    <property type="gene ID" value="evm.TU.07.947"/>
</dbReference>
<dbReference type="AlphaFoldDB" id="A0A803Q743"/>
<reference evidence="2" key="1">
    <citation type="submission" date="2018-11" db="EMBL/GenBank/DDBJ databases">
        <authorList>
            <person name="Grassa J C."/>
        </authorList>
    </citation>
    <scope>NUCLEOTIDE SEQUENCE [LARGE SCALE GENOMIC DNA]</scope>
</reference>
<keyword evidence="3" id="KW-1185">Reference proteome</keyword>
<dbReference type="PANTHER" id="PTHR31286">
    <property type="entry name" value="GLYCINE-RICH CELL WALL STRUCTURAL PROTEIN 1.8-LIKE"/>
    <property type="match status" value="1"/>
</dbReference>
<dbReference type="InterPro" id="IPR040256">
    <property type="entry name" value="At4g02000-like"/>
</dbReference>
<accession>A0A803Q743</accession>
<sequence>MSWFIYECTYGFHTTTPFWIQVFRLPFLSKSETLARFIGNLIGTFFDVHEDSLSEGWGPFLRIRVAIDLSKPLLRGQLVTFPWIADELWLEYRYERLLDFCYDCGIIGYVFDKCPSFLEKIDEGNDPHLTYGPWMEDSALPNSCYNQYMQDFSKAGPCLFITRLVRNTITPIIPHIRQPPTLPSSISNREKGKGIVDYLNLLIDPHETKHSSSRSKEFFDVVSNISSTLVNSIALLVATPPAYLHVPCSLQPNTSILQPQVENVNSTYVTTNRVNSKLDSIPLSFNVASITAKENKISALFSKRKLVSSGGNVRNVLKRCRTKAPPLPDSTNFSLYQQPDPSSELSHLSLGVEGSDASLGMADILPRQSS</sequence>
<evidence type="ECO:0000259" key="1">
    <source>
        <dbReference type="Pfam" id="PF14392"/>
    </source>
</evidence>
<name>A0A803Q743_CANSA</name>
<protein>
    <recommendedName>
        <fullName evidence="1">Zinc knuckle CX2CX4HX4C domain-containing protein</fullName>
    </recommendedName>
</protein>
<organism evidence="2 3">
    <name type="scientific">Cannabis sativa</name>
    <name type="common">Hemp</name>
    <name type="synonym">Marijuana</name>
    <dbReference type="NCBI Taxonomy" id="3483"/>
    <lineage>
        <taxon>Eukaryota</taxon>
        <taxon>Viridiplantae</taxon>
        <taxon>Streptophyta</taxon>
        <taxon>Embryophyta</taxon>
        <taxon>Tracheophyta</taxon>
        <taxon>Spermatophyta</taxon>
        <taxon>Magnoliopsida</taxon>
        <taxon>eudicotyledons</taxon>
        <taxon>Gunneridae</taxon>
        <taxon>Pentapetalae</taxon>
        <taxon>rosids</taxon>
        <taxon>fabids</taxon>
        <taxon>Rosales</taxon>
        <taxon>Cannabaceae</taxon>
        <taxon>Cannabis</taxon>
    </lineage>
</organism>
<dbReference type="PANTHER" id="PTHR31286:SF167">
    <property type="entry name" value="OS09G0268800 PROTEIN"/>
    <property type="match status" value="1"/>
</dbReference>
<evidence type="ECO:0000313" key="3">
    <source>
        <dbReference type="Proteomes" id="UP000596661"/>
    </source>
</evidence>
<dbReference type="EMBL" id="UZAU01000650">
    <property type="status" value="NOT_ANNOTATED_CDS"/>
    <property type="molecule type" value="Genomic_DNA"/>
</dbReference>
<evidence type="ECO:0000313" key="2">
    <source>
        <dbReference type="EnsemblPlants" id="cds.evm.model.07.947"/>
    </source>
</evidence>
<dbReference type="Pfam" id="PF14392">
    <property type="entry name" value="zf-CCHC_4"/>
    <property type="match status" value="1"/>
</dbReference>
<proteinExistence type="predicted"/>
<dbReference type="InterPro" id="IPR025836">
    <property type="entry name" value="Zn_knuckle_CX2CX4HX4C"/>
</dbReference>
<reference evidence="2" key="2">
    <citation type="submission" date="2021-03" db="UniProtKB">
        <authorList>
            <consortium name="EnsemblPlants"/>
        </authorList>
    </citation>
    <scope>IDENTIFICATION</scope>
</reference>
<dbReference type="Gramene" id="evm.model.07.947">
    <property type="protein sequence ID" value="cds.evm.model.07.947"/>
    <property type="gene ID" value="evm.TU.07.947"/>
</dbReference>
<feature type="domain" description="Zinc knuckle CX2CX4HX4C" evidence="1">
    <location>
        <begin position="67"/>
        <end position="115"/>
    </location>
</feature>
<dbReference type="Proteomes" id="UP000596661">
    <property type="component" value="Chromosome 7"/>
</dbReference>